<evidence type="ECO:0000256" key="1">
    <source>
        <dbReference type="PROSITE-ProRule" id="PRU00042"/>
    </source>
</evidence>
<keyword evidence="1" id="KW-0863">Zinc-finger</keyword>
<dbReference type="PROSITE" id="PS50157">
    <property type="entry name" value="ZINC_FINGER_C2H2_2"/>
    <property type="match status" value="1"/>
</dbReference>
<feature type="compositionally biased region" description="Basic and acidic residues" evidence="2">
    <location>
        <begin position="1"/>
        <end position="13"/>
    </location>
</feature>
<dbReference type="PROSITE" id="PS00028">
    <property type="entry name" value="ZINC_FINGER_C2H2_1"/>
    <property type="match status" value="1"/>
</dbReference>
<dbReference type="GO" id="GO:0008270">
    <property type="term" value="F:zinc ion binding"/>
    <property type="evidence" value="ECO:0007669"/>
    <property type="project" value="UniProtKB-KW"/>
</dbReference>
<dbReference type="PANTHER" id="PTHR47593">
    <property type="entry name" value="ZINC FINGER PROTEIN 4-LIKE"/>
    <property type="match status" value="1"/>
</dbReference>
<dbReference type="SUPFAM" id="SSF57667">
    <property type="entry name" value="beta-beta-alpha zinc fingers"/>
    <property type="match status" value="1"/>
</dbReference>
<evidence type="ECO:0000259" key="3">
    <source>
        <dbReference type="PROSITE" id="PS50157"/>
    </source>
</evidence>
<keyword evidence="1" id="KW-0479">Metal-binding</keyword>
<evidence type="ECO:0000313" key="5">
    <source>
        <dbReference type="Proteomes" id="UP001140206"/>
    </source>
</evidence>
<proteinExistence type="predicted"/>
<feature type="region of interest" description="Disordered" evidence="2">
    <location>
        <begin position="1"/>
        <end position="31"/>
    </location>
</feature>
<dbReference type="InterPro" id="IPR013087">
    <property type="entry name" value="Znf_C2H2_type"/>
</dbReference>
<name>A0AAV8D316_9POAL</name>
<evidence type="ECO:0000313" key="4">
    <source>
        <dbReference type="EMBL" id="KAJ4762817.1"/>
    </source>
</evidence>
<dbReference type="PANTHER" id="PTHR47593:SF8">
    <property type="entry name" value="OS12G0581900 PROTEIN"/>
    <property type="match status" value="1"/>
</dbReference>
<keyword evidence="1" id="KW-0862">Zinc</keyword>
<comment type="caution">
    <text evidence="4">The sequence shown here is derived from an EMBL/GenBank/DDBJ whole genome shotgun (WGS) entry which is preliminary data.</text>
</comment>
<dbReference type="AlphaFoldDB" id="A0AAV8D316"/>
<dbReference type="InterPro" id="IPR036236">
    <property type="entry name" value="Znf_C2H2_sf"/>
</dbReference>
<dbReference type="Proteomes" id="UP001140206">
    <property type="component" value="Chromosome 4"/>
</dbReference>
<dbReference type="InterPro" id="IPR053266">
    <property type="entry name" value="Zinc_finger_protein_7"/>
</dbReference>
<feature type="domain" description="C2H2-type" evidence="3">
    <location>
        <begin position="58"/>
        <end position="85"/>
    </location>
</feature>
<accession>A0AAV8D316</accession>
<keyword evidence="5" id="KW-1185">Reference proteome</keyword>
<evidence type="ECO:0000256" key="2">
    <source>
        <dbReference type="SAM" id="MobiDB-lite"/>
    </source>
</evidence>
<reference evidence="4" key="1">
    <citation type="submission" date="2022-08" db="EMBL/GenBank/DDBJ databases">
        <authorList>
            <person name="Marques A."/>
        </authorList>
    </citation>
    <scope>NUCLEOTIDE SEQUENCE</scope>
    <source>
        <strain evidence="4">RhyPub2mFocal</strain>
        <tissue evidence="4">Leaves</tissue>
    </source>
</reference>
<protein>
    <submittedName>
        <fullName evidence="4">Zinc finger protein 7</fullName>
    </submittedName>
</protein>
<dbReference type="EMBL" id="JAMFTS010000004">
    <property type="protein sequence ID" value="KAJ4762817.1"/>
    <property type="molecule type" value="Genomic_DNA"/>
</dbReference>
<feature type="compositionally biased region" description="Polar residues" evidence="2">
    <location>
        <begin position="21"/>
        <end position="31"/>
    </location>
</feature>
<sequence>MEKDKELEEKDKEENSDEALDTSNNSCSSPRSWLNLSLSLPDNNSQPDNKPEAAHKTFSCNYCMRKFFSSQALGGHQNAHKRERGAAKRHQSSCHQAVMAVRFAPIGSTPYFLQSLKVNPHSVILHKGSKEPEFTSLRFDRVKTGWVSPVEETGRLVWPGSIRINSQERSKNQGDRENLDLSLRL</sequence>
<gene>
    <name evidence="4" type="ORF">LUZ62_073192</name>
</gene>
<organism evidence="4 5">
    <name type="scientific">Rhynchospora pubera</name>
    <dbReference type="NCBI Taxonomy" id="906938"/>
    <lineage>
        <taxon>Eukaryota</taxon>
        <taxon>Viridiplantae</taxon>
        <taxon>Streptophyta</taxon>
        <taxon>Embryophyta</taxon>
        <taxon>Tracheophyta</taxon>
        <taxon>Spermatophyta</taxon>
        <taxon>Magnoliopsida</taxon>
        <taxon>Liliopsida</taxon>
        <taxon>Poales</taxon>
        <taxon>Cyperaceae</taxon>
        <taxon>Cyperoideae</taxon>
        <taxon>Rhynchosporeae</taxon>
        <taxon>Rhynchospora</taxon>
    </lineage>
</organism>
<dbReference type="Gene3D" id="3.30.160.60">
    <property type="entry name" value="Classic Zinc Finger"/>
    <property type="match status" value="1"/>
</dbReference>